<comment type="caution">
    <text evidence="2">The sequence shown here is derived from an EMBL/GenBank/DDBJ whole genome shotgun (WGS) entry which is preliminary data.</text>
</comment>
<feature type="region of interest" description="Disordered" evidence="1">
    <location>
        <begin position="76"/>
        <end position="104"/>
    </location>
</feature>
<accession>A0A8J5GSF2</accession>
<gene>
    <name evidence="2" type="ORF">ZIOFF_028681</name>
</gene>
<dbReference type="AlphaFoldDB" id="A0A8J5GSF2"/>
<keyword evidence="3" id="KW-1185">Reference proteome</keyword>
<dbReference type="Proteomes" id="UP000734854">
    <property type="component" value="Unassembled WGS sequence"/>
</dbReference>
<dbReference type="SUPFAM" id="SSF54427">
    <property type="entry name" value="NTF2-like"/>
    <property type="match status" value="1"/>
</dbReference>
<dbReference type="PANTHER" id="PTHR33698">
    <property type="entry name" value="NUCLEAR TRANSPORT FACTOR 2 (NTF2)-LIKE PROTEIN"/>
    <property type="match status" value="1"/>
</dbReference>
<evidence type="ECO:0000313" key="2">
    <source>
        <dbReference type="EMBL" id="KAG6510653.1"/>
    </source>
</evidence>
<dbReference type="InterPro" id="IPR032710">
    <property type="entry name" value="NTF2-like_dom_sf"/>
</dbReference>
<dbReference type="EMBL" id="JACMSC010000008">
    <property type="protein sequence ID" value="KAG6510653.1"/>
    <property type="molecule type" value="Genomic_DNA"/>
</dbReference>
<reference evidence="2 3" key="1">
    <citation type="submission" date="2020-08" db="EMBL/GenBank/DDBJ databases">
        <title>Plant Genome Project.</title>
        <authorList>
            <person name="Zhang R.-G."/>
        </authorList>
    </citation>
    <scope>NUCLEOTIDE SEQUENCE [LARGE SCALE GENOMIC DNA]</scope>
    <source>
        <tissue evidence="2">Rhizome</tissue>
    </source>
</reference>
<proteinExistence type="predicted"/>
<protein>
    <submittedName>
        <fullName evidence="2">Uncharacterized protein</fullName>
    </submittedName>
</protein>
<name>A0A8J5GSF2_ZINOF</name>
<dbReference type="Gene3D" id="3.10.450.50">
    <property type="match status" value="1"/>
</dbReference>
<evidence type="ECO:0000313" key="3">
    <source>
        <dbReference type="Proteomes" id="UP000734854"/>
    </source>
</evidence>
<evidence type="ECO:0000256" key="1">
    <source>
        <dbReference type="SAM" id="MobiDB-lite"/>
    </source>
</evidence>
<dbReference type="PANTHER" id="PTHR33698:SF1">
    <property type="entry name" value="NUCLEAR TRANSPORT FACTOR 2 (NTF2) FAMILY PROTEIN"/>
    <property type="match status" value="1"/>
</dbReference>
<sequence>MSAIAGAAETLYRGGHALALCCDLAAQLPPSFRALAAILEGAAGLLGFWLSFQQHTVSSLQFPPLRNNSPSSRCFTVTNPKRKASPPKPLCAKQPSSPLEPHKVPLPPQSAVVRKFYSSINGKELNSLEKLLSKDCIFQDLVYSRPFKGKSISHYLKDLTRAMGKNVRFVIDGVYEGQELTAAVVWHLGDAKDHSPSVRFPSEGFLQKPEVVLHFVGMMYRVFLRPMMLPLLAYYANLWLRTEGLQATTALVAKSASRAEKTRKRCHYST</sequence>
<organism evidence="2 3">
    <name type="scientific">Zingiber officinale</name>
    <name type="common">Ginger</name>
    <name type="synonym">Amomum zingiber</name>
    <dbReference type="NCBI Taxonomy" id="94328"/>
    <lineage>
        <taxon>Eukaryota</taxon>
        <taxon>Viridiplantae</taxon>
        <taxon>Streptophyta</taxon>
        <taxon>Embryophyta</taxon>
        <taxon>Tracheophyta</taxon>
        <taxon>Spermatophyta</taxon>
        <taxon>Magnoliopsida</taxon>
        <taxon>Liliopsida</taxon>
        <taxon>Zingiberales</taxon>
        <taxon>Zingiberaceae</taxon>
        <taxon>Zingiber</taxon>
    </lineage>
</organism>